<dbReference type="EMBL" id="FNYV01000003">
    <property type="protein sequence ID" value="SEJ22776.1"/>
    <property type="molecule type" value="Genomic_DNA"/>
</dbReference>
<dbReference type="STRING" id="1144548.SAMN05443287_103410"/>
<evidence type="ECO:0000313" key="2">
    <source>
        <dbReference type="Proteomes" id="UP000198707"/>
    </source>
</evidence>
<keyword evidence="2" id="KW-1185">Reference proteome</keyword>
<gene>
    <name evidence="1" type="ORF">SAMN05443287_103410</name>
</gene>
<organism evidence="1 2">
    <name type="scientific">Micromonospora phaseoli</name>
    <dbReference type="NCBI Taxonomy" id="1144548"/>
    <lineage>
        <taxon>Bacteria</taxon>
        <taxon>Bacillati</taxon>
        <taxon>Actinomycetota</taxon>
        <taxon>Actinomycetes</taxon>
        <taxon>Micromonosporales</taxon>
        <taxon>Micromonosporaceae</taxon>
        <taxon>Micromonospora</taxon>
    </lineage>
</organism>
<accession>A0A1H6X3Z8</accession>
<name>A0A1H6X3Z8_9ACTN</name>
<protein>
    <submittedName>
        <fullName evidence="1">Uncharacterized protein</fullName>
    </submittedName>
</protein>
<reference evidence="2" key="1">
    <citation type="submission" date="2016-10" db="EMBL/GenBank/DDBJ databases">
        <authorList>
            <person name="Varghese N."/>
            <person name="Submissions S."/>
        </authorList>
    </citation>
    <scope>NUCLEOTIDE SEQUENCE [LARGE SCALE GENOMIC DNA]</scope>
    <source>
        <strain evidence="2">CGMCC 4.7038</strain>
    </source>
</reference>
<dbReference type="Proteomes" id="UP000198707">
    <property type="component" value="Unassembled WGS sequence"/>
</dbReference>
<sequence length="35" mass="3729">MALPLGAPAGYPVLTGRRGYGYRCLLLYDICGRAA</sequence>
<evidence type="ECO:0000313" key="1">
    <source>
        <dbReference type="EMBL" id="SEJ22776.1"/>
    </source>
</evidence>
<proteinExistence type="predicted"/>
<dbReference type="AlphaFoldDB" id="A0A1H6X3Z8"/>